<dbReference type="RefSeq" id="WP_016467867.1">
    <property type="nucleotide sequence ID" value="NZ_BBQG01000040.1"/>
</dbReference>
<comment type="similarity">
    <text evidence="1">Belongs to the metallo-dependent hydrolases superfamily.</text>
</comment>
<dbReference type="GeneID" id="75184791"/>
<gene>
    <name evidence="2" type="ORF">D8771_17205</name>
</gene>
<dbReference type="AlphaFoldDB" id="A0A6C1BZJ8"/>
<organism evidence="2 3">
    <name type="scientific">Streptomyces albus</name>
    <dbReference type="NCBI Taxonomy" id="1888"/>
    <lineage>
        <taxon>Bacteria</taxon>
        <taxon>Bacillati</taxon>
        <taxon>Actinomycetota</taxon>
        <taxon>Actinomycetes</taxon>
        <taxon>Kitasatosporales</taxon>
        <taxon>Streptomycetaceae</taxon>
        <taxon>Streptomyces</taxon>
    </lineage>
</organism>
<dbReference type="InterPro" id="IPR032466">
    <property type="entry name" value="Metal_Hydrolase"/>
</dbReference>
<dbReference type="EMBL" id="RCIY01000062">
    <property type="protein sequence ID" value="TGG82327.1"/>
    <property type="molecule type" value="Genomic_DNA"/>
</dbReference>
<name>A0A6C1BZJ8_9ACTN</name>
<sequence length="277" mass="29755">MIRIDAHHHLWDLSRRSLPWMNGAWAAPIRRTWTERDLLPHLAAHDITATVVVQACHSTGETAELLAVKESSRHIAAVVGWADLTAPGGPALPAGLAGVRHQVQDEADPAWLCRPDVRRGLAAVARAGLVYDLLVTPRELPAAVATAEALPELSFVLDHAAKPPVAAGEWEPWATGLRRLAALPNVSCKLSGLVTEADWGGWTKQQLLPYARHVLETFGPDRVLYGSDWPVCTLAAYYDEVAALAEEATAHLAPAERAAVFGGNAARVYGVAAPQRA</sequence>
<evidence type="ECO:0000313" key="2">
    <source>
        <dbReference type="EMBL" id="TGG82327.1"/>
    </source>
</evidence>
<comment type="caution">
    <text evidence="2">The sequence shown here is derived from an EMBL/GenBank/DDBJ whole genome shotgun (WGS) entry which is preliminary data.</text>
</comment>
<protein>
    <submittedName>
        <fullName evidence="2">Amidohydrolase</fullName>
    </submittedName>
</protein>
<accession>A0A6C1BZJ8</accession>
<proteinExistence type="inferred from homology"/>
<dbReference type="GO" id="GO:0016787">
    <property type="term" value="F:hydrolase activity"/>
    <property type="evidence" value="ECO:0007669"/>
    <property type="project" value="UniProtKB-KW"/>
</dbReference>
<dbReference type="InterPro" id="IPR052350">
    <property type="entry name" value="Metallo-dep_Lactonases"/>
</dbReference>
<dbReference type="PANTHER" id="PTHR43569:SF2">
    <property type="entry name" value="AMIDOHYDROLASE-RELATED DOMAIN-CONTAINING PROTEIN"/>
    <property type="match status" value="1"/>
</dbReference>
<evidence type="ECO:0000313" key="3">
    <source>
        <dbReference type="Proteomes" id="UP000298111"/>
    </source>
</evidence>
<dbReference type="InterPro" id="IPR006680">
    <property type="entry name" value="Amidohydro-rel"/>
</dbReference>
<evidence type="ECO:0000256" key="1">
    <source>
        <dbReference type="ARBA" id="ARBA00038310"/>
    </source>
</evidence>
<reference evidence="2 3" key="1">
    <citation type="submission" date="2018-10" db="EMBL/GenBank/DDBJ databases">
        <title>Isolation of pseudouridimycin from Streptomyces albus DSM 40763.</title>
        <authorList>
            <person name="Rosenqvist P."/>
            <person name="Metsae-Ketelae M."/>
            <person name="Virta P."/>
        </authorList>
    </citation>
    <scope>NUCLEOTIDE SEQUENCE [LARGE SCALE GENOMIC DNA]</scope>
    <source>
        <strain evidence="2 3">DSM 40763</strain>
    </source>
</reference>
<dbReference type="Gene3D" id="3.20.20.140">
    <property type="entry name" value="Metal-dependent hydrolases"/>
    <property type="match status" value="1"/>
</dbReference>
<keyword evidence="2" id="KW-0378">Hydrolase</keyword>
<dbReference type="Proteomes" id="UP000298111">
    <property type="component" value="Unassembled WGS sequence"/>
</dbReference>
<dbReference type="Pfam" id="PF04909">
    <property type="entry name" value="Amidohydro_2"/>
    <property type="match status" value="1"/>
</dbReference>
<dbReference type="SUPFAM" id="SSF51556">
    <property type="entry name" value="Metallo-dependent hydrolases"/>
    <property type="match status" value="1"/>
</dbReference>
<dbReference type="PANTHER" id="PTHR43569">
    <property type="entry name" value="AMIDOHYDROLASE"/>
    <property type="match status" value="1"/>
</dbReference>